<dbReference type="InterPro" id="IPR050109">
    <property type="entry name" value="HTH-type_TetR-like_transc_reg"/>
</dbReference>
<dbReference type="OrthoDB" id="9816320at2"/>
<evidence type="ECO:0000313" key="7">
    <source>
        <dbReference type="EMBL" id="SFM05600.1"/>
    </source>
</evidence>
<keyword evidence="8" id="KW-1185">Reference proteome</keyword>
<dbReference type="RefSeq" id="WP_093387976.1">
    <property type="nucleotide sequence ID" value="NZ_FOTW01000011.1"/>
</dbReference>
<dbReference type="PRINTS" id="PR00455">
    <property type="entry name" value="HTHTETR"/>
</dbReference>
<keyword evidence="2" id="KW-0805">Transcription regulation</keyword>
<dbReference type="GO" id="GO:0003700">
    <property type="term" value="F:DNA-binding transcription factor activity"/>
    <property type="evidence" value="ECO:0007669"/>
    <property type="project" value="TreeGrafter"/>
</dbReference>
<dbReference type="SUPFAM" id="SSF48498">
    <property type="entry name" value="Tetracyclin repressor-like, C-terminal domain"/>
    <property type="match status" value="1"/>
</dbReference>
<proteinExistence type="predicted"/>
<evidence type="ECO:0000313" key="8">
    <source>
        <dbReference type="Proteomes" id="UP000199470"/>
    </source>
</evidence>
<dbReference type="GO" id="GO:0000976">
    <property type="term" value="F:transcription cis-regulatory region binding"/>
    <property type="evidence" value="ECO:0007669"/>
    <property type="project" value="TreeGrafter"/>
</dbReference>
<reference evidence="7 8" key="1">
    <citation type="submission" date="2016-10" db="EMBL/GenBank/DDBJ databases">
        <authorList>
            <person name="de Groot N.N."/>
        </authorList>
    </citation>
    <scope>NUCLEOTIDE SEQUENCE [LARGE SCALE GENOMIC DNA]</scope>
    <source>
        <strain evidence="7 8">ATCC 43154</strain>
    </source>
</reference>
<evidence type="ECO:0000256" key="3">
    <source>
        <dbReference type="ARBA" id="ARBA00023125"/>
    </source>
</evidence>
<evidence type="ECO:0000259" key="6">
    <source>
        <dbReference type="PROSITE" id="PS50977"/>
    </source>
</evidence>
<dbReference type="InterPro" id="IPR039538">
    <property type="entry name" value="BetI_C"/>
</dbReference>
<feature type="domain" description="HTH tetR-type" evidence="6">
    <location>
        <begin position="15"/>
        <end position="75"/>
    </location>
</feature>
<organism evidence="7 8">
    <name type="scientific">Rugamonas rubra</name>
    <dbReference type="NCBI Taxonomy" id="758825"/>
    <lineage>
        <taxon>Bacteria</taxon>
        <taxon>Pseudomonadati</taxon>
        <taxon>Pseudomonadota</taxon>
        <taxon>Betaproteobacteria</taxon>
        <taxon>Burkholderiales</taxon>
        <taxon>Oxalobacteraceae</taxon>
        <taxon>Telluria group</taxon>
        <taxon>Rugamonas</taxon>
    </lineage>
</organism>
<keyword evidence="4" id="KW-0804">Transcription</keyword>
<evidence type="ECO:0000256" key="2">
    <source>
        <dbReference type="ARBA" id="ARBA00023015"/>
    </source>
</evidence>
<protein>
    <submittedName>
        <fullName evidence="7">Transcriptional regulator, TetR family</fullName>
    </submittedName>
</protein>
<dbReference type="STRING" id="758825.SAMN02982985_02568"/>
<dbReference type="AlphaFoldDB" id="A0A1I4MRB0"/>
<dbReference type="PANTHER" id="PTHR30055:SF146">
    <property type="entry name" value="HTH-TYPE TRANSCRIPTIONAL DUAL REGULATOR CECR"/>
    <property type="match status" value="1"/>
</dbReference>
<dbReference type="EMBL" id="FOTW01000011">
    <property type="protein sequence ID" value="SFM05600.1"/>
    <property type="molecule type" value="Genomic_DNA"/>
</dbReference>
<dbReference type="InterPro" id="IPR009057">
    <property type="entry name" value="Homeodomain-like_sf"/>
</dbReference>
<dbReference type="PANTHER" id="PTHR30055">
    <property type="entry name" value="HTH-TYPE TRANSCRIPTIONAL REGULATOR RUTR"/>
    <property type="match status" value="1"/>
</dbReference>
<accession>A0A1I4MRB0</accession>
<dbReference type="Gene3D" id="1.10.357.10">
    <property type="entry name" value="Tetracycline Repressor, domain 2"/>
    <property type="match status" value="1"/>
</dbReference>
<name>A0A1I4MRB0_9BURK</name>
<evidence type="ECO:0000256" key="5">
    <source>
        <dbReference type="PROSITE-ProRule" id="PRU00335"/>
    </source>
</evidence>
<gene>
    <name evidence="7" type="ORF">SAMN02982985_02568</name>
</gene>
<dbReference type="Pfam" id="PF00440">
    <property type="entry name" value="TetR_N"/>
    <property type="match status" value="1"/>
</dbReference>
<dbReference type="Proteomes" id="UP000199470">
    <property type="component" value="Unassembled WGS sequence"/>
</dbReference>
<evidence type="ECO:0000256" key="1">
    <source>
        <dbReference type="ARBA" id="ARBA00022491"/>
    </source>
</evidence>
<dbReference type="InterPro" id="IPR036271">
    <property type="entry name" value="Tet_transcr_reg_TetR-rel_C_sf"/>
</dbReference>
<dbReference type="InterPro" id="IPR001647">
    <property type="entry name" value="HTH_TetR"/>
</dbReference>
<dbReference type="PROSITE" id="PS50977">
    <property type="entry name" value="HTH_TETR_2"/>
    <property type="match status" value="1"/>
</dbReference>
<feature type="DNA-binding region" description="H-T-H motif" evidence="5">
    <location>
        <begin position="38"/>
        <end position="57"/>
    </location>
</feature>
<evidence type="ECO:0000256" key="4">
    <source>
        <dbReference type="ARBA" id="ARBA00023163"/>
    </source>
</evidence>
<dbReference type="Pfam" id="PF13977">
    <property type="entry name" value="TetR_C_6"/>
    <property type="match status" value="1"/>
</dbReference>
<keyword evidence="1" id="KW-0678">Repressor</keyword>
<dbReference type="SUPFAM" id="SSF46689">
    <property type="entry name" value="Homeodomain-like"/>
    <property type="match status" value="1"/>
</dbReference>
<keyword evidence="3 5" id="KW-0238">DNA-binding</keyword>
<sequence length="203" mass="22520">MRTTEKRRSDPERTQHRRKQVLDAAALCFGRSGFHGASMAEISKAAGMSAGHIYNYFDNKDAIILAFVEQDIERVMAELLRLEQSDDPLQAMLDDAARSVNENVDPAKWRLPMEISAEAARNPRIATAVVEADLRARQRFQALFRAARERKGLAADDFTIDGRIEAIIALFQGVSLRALHNPALDEAALVASFVVALRALCLT</sequence>